<evidence type="ECO:0000313" key="4">
    <source>
        <dbReference type="Ensembl" id="ENSHCOP00000008107.1"/>
    </source>
</evidence>
<reference evidence="4" key="1">
    <citation type="submission" date="2025-08" db="UniProtKB">
        <authorList>
            <consortium name="Ensembl"/>
        </authorList>
    </citation>
    <scope>IDENTIFICATION</scope>
</reference>
<proteinExistence type="inferred from homology"/>
<feature type="chain" id="PRO_5018576538" evidence="3">
    <location>
        <begin position="30"/>
        <end position="160"/>
    </location>
</feature>
<evidence type="ECO:0000256" key="2">
    <source>
        <dbReference type="ARBA" id="ARBA00022729"/>
    </source>
</evidence>
<evidence type="ECO:0000256" key="3">
    <source>
        <dbReference type="SAM" id="SignalP"/>
    </source>
</evidence>
<dbReference type="GO" id="GO:0005615">
    <property type="term" value="C:extracellular space"/>
    <property type="evidence" value="ECO:0007669"/>
    <property type="project" value="TreeGrafter"/>
</dbReference>
<dbReference type="Proteomes" id="UP000264820">
    <property type="component" value="Unplaced"/>
</dbReference>
<dbReference type="Pfam" id="PF12020">
    <property type="entry name" value="TAFA"/>
    <property type="match status" value="1"/>
</dbReference>
<keyword evidence="2 3" id="KW-0732">Signal</keyword>
<evidence type="ECO:0000313" key="5">
    <source>
        <dbReference type="Proteomes" id="UP000264820"/>
    </source>
</evidence>
<dbReference type="Ensembl" id="ENSHCOT00000000877.1">
    <property type="protein sequence ID" value="ENSHCOP00000008107.1"/>
    <property type="gene ID" value="ENSHCOG00000010283.1"/>
</dbReference>
<dbReference type="AlphaFoldDB" id="A0A3Q2XUZ4"/>
<dbReference type="InterPro" id="IPR020350">
    <property type="entry name" value="Chemokine-like_TAFA"/>
</dbReference>
<dbReference type="InterPro" id="IPR040329">
    <property type="entry name" value="TAFA-5"/>
</dbReference>
<sequence length="160" mass="17305">MQLLRLLMPLSAAGLCWFLLCALPIVSHAGEPQVGSCQVVTLERRGGHPRRNVARQTARCACVPGQMAGATRARPACVRADIVLSRQWCRMSPCLDGEGCELLVNQSGWTCTQPGGRVKTTTVRTLGSPLACESLEVHVHGSHTTKPLVLFSEKKAVDYL</sequence>
<keyword evidence="5" id="KW-1185">Reference proteome</keyword>
<comment type="similarity">
    <text evidence="1">Belongs to the TAFA family.</text>
</comment>
<dbReference type="GO" id="GO:0001664">
    <property type="term" value="F:G protein-coupled receptor binding"/>
    <property type="evidence" value="ECO:0007669"/>
    <property type="project" value="TreeGrafter"/>
</dbReference>
<accession>A0A3Q2XUZ4</accession>
<organism evidence="4 5">
    <name type="scientific">Hippocampus comes</name>
    <name type="common">Tiger tail seahorse</name>
    <dbReference type="NCBI Taxonomy" id="109280"/>
    <lineage>
        <taxon>Eukaryota</taxon>
        <taxon>Metazoa</taxon>
        <taxon>Chordata</taxon>
        <taxon>Craniata</taxon>
        <taxon>Vertebrata</taxon>
        <taxon>Euteleostomi</taxon>
        <taxon>Actinopterygii</taxon>
        <taxon>Neopterygii</taxon>
        <taxon>Teleostei</taxon>
        <taxon>Neoteleostei</taxon>
        <taxon>Acanthomorphata</taxon>
        <taxon>Syngnathiaria</taxon>
        <taxon>Syngnathiformes</taxon>
        <taxon>Syngnathoidei</taxon>
        <taxon>Syngnathidae</taxon>
        <taxon>Hippocampus</taxon>
    </lineage>
</organism>
<reference evidence="4" key="2">
    <citation type="submission" date="2025-09" db="UniProtKB">
        <authorList>
            <consortium name="Ensembl"/>
        </authorList>
    </citation>
    <scope>IDENTIFICATION</scope>
</reference>
<dbReference type="GeneTree" id="ENSGT00940000160682"/>
<dbReference type="GO" id="GO:0048018">
    <property type="term" value="F:receptor ligand activity"/>
    <property type="evidence" value="ECO:0007669"/>
    <property type="project" value="TreeGrafter"/>
</dbReference>
<dbReference type="PANTHER" id="PTHR31878">
    <property type="entry name" value="CHEMOKINE-LIKE PROTEIN TAFA-5-RELATED"/>
    <property type="match status" value="1"/>
</dbReference>
<dbReference type="OMA" id="QMAGATR"/>
<feature type="signal peptide" evidence="3">
    <location>
        <begin position="1"/>
        <end position="29"/>
    </location>
</feature>
<protein>
    <submittedName>
        <fullName evidence="4">TAFA chemokine like family member 5</fullName>
    </submittedName>
</protein>
<evidence type="ECO:0000256" key="1">
    <source>
        <dbReference type="ARBA" id="ARBA00006101"/>
    </source>
</evidence>
<dbReference type="PANTHER" id="PTHR31878:SF0">
    <property type="entry name" value="CHEMOKINE-LIKE PROTEIN TAFA-5"/>
    <property type="match status" value="1"/>
</dbReference>
<name>A0A3Q2XUZ4_HIPCM</name>
<dbReference type="GO" id="GO:0007186">
    <property type="term" value="P:G protein-coupled receptor signaling pathway"/>
    <property type="evidence" value="ECO:0007669"/>
    <property type="project" value="TreeGrafter"/>
</dbReference>